<sequence>MPTFYDVLGVPMNASQDEIGRAYRRLIVRFHPDRCYHDNDSVAYNMTRELDNAQMNLLNEAYTVLSNSKKRSTYDDYVTGQLRRDASAYHQHFRQVPPPQRTVQPQLLAFGGGANRSVGGVLGVVKARMAGAASASGQPNFTEEGARGDAEHPQCANPMTRALGTSCGVAEEAAAPVSKGGIASATSSSSSTSSSVSIVYKDSMCVRAINAGPQTVGLVVVTDGGGAAAGTPASTATPESPQKQRQQEPSAAAAAAAISSAASDDHLPRRIRVIEEHFFIRV</sequence>
<gene>
    <name evidence="3" type="ORF">LtaPh_0806300</name>
</gene>
<keyword evidence="4" id="KW-1185">Reference proteome</keyword>
<feature type="compositionally biased region" description="Polar residues" evidence="1">
    <location>
        <begin position="238"/>
        <end position="249"/>
    </location>
</feature>
<dbReference type="CDD" id="cd06257">
    <property type="entry name" value="DnaJ"/>
    <property type="match status" value="1"/>
</dbReference>
<evidence type="ECO:0000313" key="4">
    <source>
        <dbReference type="Proteomes" id="UP000419144"/>
    </source>
</evidence>
<reference evidence="3" key="1">
    <citation type="submission" date="2019-11" db="EMBL/GenBank/DDBJ databases">
        <title>Leishmania tarentolae CDS.</title>
        <authorList>
            <person name="Goto Y."/>
            <person name="Yamagishi J."/>
        </authorList>
    </citation>
    <scope>NUCLEOTIDE SEQUENCE [LARGE SCALE GENOMIC DNA]</scope>
    <source>
        <strain evidence="3">Parrot Tar II</strain>
    </source>
</reference>
<feature type="region of interest" description="Disordered" evidence="1">
    <location>
        <begin position="227"/>
        <end position="250"/>
    </location>
</feature>
<evidence type="ECO:0000259" key="2">
    <source>
        <dbReference type="PROSITE" id="PS50076"/>
    </source>
</evidence>
<dbReference type="AlphaFoldDB" id="A0A640KAR8"/>
<evidence type="ECO:0000256" key="1">
    <source>
        <dbReference type="SAM" id="MobiDB-lite"/>
    </source>
</evidence>
<comment type="caution">
    <text evidence="3">The sequence shown here is derived from an EMBL/GenBank/DDBJ whole genome shotgun (WGS) entry which is preliminary data.</text>
</comment>
<dbReference type="SUPFAM" id="SSF46565">
    <property type="entry name" value="Chaperone J-domain"/>
    <property type="match status" value="1"/>
</dbReference>
<evidence type="ECO:0000313" key="3">
    <source>
        <dbReference type="EMBL" id="GET86195.1"/>
    </source>
</evidence>
<protein>
    <recommendedName>
        <fullName evidence="2">J domain-containing protein</fullName>
    </recommendedName>
</protein>
<organism evidence="3 4">
    <name type="scientific">Leishmania tarentolae</name>
    <name type="common">Sauroleishmania tarentolae</name>
    <dbReference type="NCBI Taxonomy" id="5689"/>
    <lineage>
        <taxon>Eukaryota</taxon>
        <taxon>Discoba</taxon>
        <taxon>Euglenozoa</taxon>
        <taxon>Kinetoplastea</taxon>
        <taxon>Metakinetoplastina</taxon>
        <taxon>Trypanosomatida</taxon>
        <taxon>Trypanosomatidae</taxon>
        <taxon>Leishmaniinae</taxon>
        <taxon>Leishmania</taxon>
        <taxon>lizard Leishmania</taxon>
    </lineage>
</organism>
<dbReference type="PROSITE" id="PS50076">
    <property type="entry name" value="DNAJ_2"/>
    <property type="match status" value="1"/>
</dbReference>
<accession>A0A640KAR8</accession>
<name>A0A640KAR8_LEITA</name>
<dbReference type="EMBL" id="BLBS01000009">
    <property type="protein sequence ID" value="GET86195.1"/>
    <property type="molecule type" value="Genomic_DNA"/>
</dbReference>
<dbReference type="InterPro" id="IPR053232">
    <property type="entry name" value="DnaJ_C/III_chloroplastic"/>
</dbReference>
<dbReference type="Pfam" id="PF00226">
    <property type="entry name" value="DnaJ"/>
    <property type="match status" value="1"/>
</dbReference>
<dbReference type="InterPro" id="IPR036869">
    <property type="entry name" value="J_dom_sf"/>
</dbReference>
<dbReference type="OrthoDB" id="10250354at2759"/>
<dbReference type="PANTHER" id="PTHR45090">
    <property type="entry name" value="CHAPERONE PROTEIN DNAJ 20 CHLOROPLASTIC"/>
    <property type="match status" value="1"/>
</dbReference>
<dbReference type="PANTHER" id="PTHR45090:SF4">
    <property type="entry name" value="J DOMAIN-CONTAINING PROTEIN"/>
    <property type="match status" value="1"/>
</dbReference>
<dbReference type="VEuPathDB" id="TriTrypDB:LtaPh_0806300"/>
<dbReference type="Gene3D" id="1.10.287.110">
    <property type="entry name" value="DnaJ domain"/>
    <property type="match status" value="1"/>
</dbReference>
<dbReference type="Proteomes" id="UP000419144">
    <property type="component" value="Unassembled WGS sequence"/>
</dbReference>
<dbReference type="InterPro" id="IPR001623">
    <property type="entry name" value="DnaJ_domain"/>
</dbReference>
<feature type="domain" description="J" evidence="2">
    <location>
        <begin position="3"/>
        <end position="78"/>
    </location>
</feature>
<dbReference type="SMART" id="SM00271">
    <property type="entry name" value="DnaJ"/>
    <property type="match status" value="1"/>
</dbReference>
<dbReference type="PRINTS" id="PR00625">
    <property type="entry name" value="JDOMAIN"/>
</dbReference>
<proteinExistence type="predicted"/>